<name>A0ABU9BJH1_9BURK</name>
<feature type="transmembrane region" description="Helical" evidence="7">
    <location>
        <begin position="123"/>
        <end position="143"/>
    </location>
</feature>
<proteinExistence type="inferred from homology"/>
<keyword evidence="2 7" id="KW-0813">Transport</keyword>
<gene>
    <name evidence="7" type="primary">msrQ</name>
    <name evidence="9" type="ORF">AACH06_03615</name>
</gene>
<keyword evidence="10" id="KW-1185">Reference proteome</keyword>
<comment type="similarity">
    <text evidence="7">Belongs to the MsrQ family.</text>
</comment>
<evidence type="ECO:0000313" key="10">
    <source>
        <dbReference type="Proteomes" id="UP001371218"/>
    </source>
</evidence>
<keyword evidence="7" id="KW-0249">Electron transport</keyword>
<evidence type="ECO:0000256" key="2">
    <source>
        <dbReference type="ARBA" id="ARBA00022448"/>
    </source>
</evidence>
<dbReference type="PANTHER" id="PTHR36964:SF1">
    <property type="entry name" value="PROTEIN-METHIONINE-SULFOXIDE REDUCTASE HEME-BINDING SUBUNIT MSRQ"/>
    <property type="match status" value="1"/>
</dbReference>
<sequence length="220" mass="24598">MTGPSTLVNRLLAHKATKPVLWTLLALPLAWLLWGAINDKLGANPAEALIRGLGDWTLRGLVLTLAITPLRQWTGWHQLLRHRRAIGVATFIYGTLHWLAYAWLDQGLEIDALLKDVAKRPFILVGTLAWLLLLPLAATSFNRAIKALGGRRWQALHRAIYAIAVLAILHFFWMRSGKHLYGEVAVYASIVGLLLGWRLRNAWRQRTQVPARPAPATHAG</sequence>
<comment type="caution">
    <text evidence="9">The sequence shown here is derived from an EMBL/GenBank/DDBJ whole genome shotgun (WGS) entry which is preliminary data.</text>
</comment>
<evidence type="ECO:0000256" key="5">
    <source>
        <dbReference type="ARBA" id="ARBA00023004"/>
    </source>
</evidence>
<dbReference type="PANTHER" id="PTHR36964">
    <property type="entry name" value="PROTEIN-METHIONINE-SULFOXIDE REDUCTASE HEME-BINDING SUBUNIT MSRQ"/>
    <property type="match status" value="1"/>
</dbReference>
<keyword evidence="7" id="KW-0288">FMN</keyword>
<feature type="transmembrane region" description="Helical" evidence="7">
    <location>
        <begin position="179"/>
        <end position="197"/>
    </location>
</feature>
<keyword evidence="6 7" id="KW-0472">Membrane</keyword>
<keyword evidence="7" id="KW-1003">Cell membrane</keyword>
<dbReference type="InterPro" id="IPR022837">
    <property type="entry name" value="MsrQ-like"/>
</dbReference>
<evidence type="ECO:0000259" key="8">
    <source>
        <dbReference type="Pfam" id="PF01794"/>
    </source>
</evidence>
<dbReference type="InterPro" id="IPR013130">
    <property type="entry name" value="Fe3_Rdtase_TM_dom"/>
</dbReference>
<dbReference type="EMBL" id="JBBUTG010000002">
    <property type="protein sequence ID" value="MEK8029899.1"/>
    <property type="molecule type" value="Genomic_DNA"/>
</dbReference>
<keyword evidence="7" id="KW-0349">Heme</keyword>
<keyword evidence="5 7" id="KW-0408">Iron</keyword>
<evidence type="ECO:0000256" key="1">
    <source>
        <dbReference type="ARBA" id="ARBA00004141"/>
    </source>
</evidence>
<comment type="function">
    <text evidence="7">Part of the MsrPQ system that repairs oxidized periplasmic proteins containing methionine sulfoxide residues (Met-O), using respiratory chain electrons. Thus protects these proteins from oxidative-stress damage caused by reactive species of oxygen and chlorine generated by the host defense mechanisms. MsrPQ is essential for the maintenance of envelope integrity under bleach stress, rescuing a wide series of structurally unrelated periplasmic proteins from methionine oxidation. MsrQ provides electrons for reduction to the reductase catalytic subunit MsrP, using the quinone pool of the respiratory chain.</text>
</comment>
<dbReference type="HAMAP" id="MF_01207">
    <property type="entry name" value="MsrQ"/>
    <property type="match status" value="1"/>
</dbReference>
<comment type="cofactor">
    <cofactor evidence="7">
        <name>heme b</name>
        <dbReference type="ChEBI" id="CHEBI:60344"/>
    </cofactor>
    <text evidence="7">Binds 1 heme b (iron(II)-protoporphyrin IX) group per subunit.</text>
</comment>
<dbReference type="RefSeq" id="WP_341424260.1">
    <property type="nucleotide sequence ID" value="NZ_JBBUTG010000002.1"/>
</dbReference>
<evidence type="ECO:0000256" key="7">
    <source>
        <dbReference type="HAMAP-Rule" id="MF_01207"/>
    </source>
</evidence>
<dbReference type="Proteomes" id="UP001371218">
    <property type="component" value="Unassembled WGS sequence"/>
</dbReference>
<protein>
    <recommendedName>
        <fullName evidence="7">Protein-methionine-sulfoxide reductase heme-binding subunit MsrQ</fullName>
    </recommendedName>
    <alternativeName>
        <fullName evidence="7">Flavocytochrome MsrQ</fullName>
    </alternativeName>
</protein>
<evidence type="ECO:0000313" key="9">
    <source>
        <dbReference type="EMBL" id="MEK8029899.1"/>
    </source>
</evidence>
<keyword evidence="7" id="KW-0479">Metal-binding</keyword>
<keyword evidence="4 7" id="KW-1133">Transmembrane helix</keyword>
<feature type="domain" description="Ferric oxidoreductase" evidence="8">
    <location>
        <begin position="58"/>
        <end position="168"/>
    </location>
</feature>
<comment type="subunit">
    <text evidence="7">Heterodimer of a catalytic subunit (MsrP) and a heme-binding subunit (MsrQ).</text>
</comment>
<feature type="transmembrane region" description="Helical" evidence="7">
    <location>
        <begin position="155"/>
        <end position="173"/>
    </location>
</feature>
<reference evidence="9 10" key="1">
    <citation type="submission" date="2024-04" db="EMBL/GenBank/DDBJ databases">
        <title>Novel species of the genus Ideonella isolated from streams.</title>
        <authorList>
            <person name="Lu H."/>
        </authorList>
    </citation>
    <scope>NUCLEOTIDE SEQUENCE [LARGE SCALE GENOMIC DNA]</scope>
    <source>
        <strain evidence="9 10">DXS29W</strain>
    </source>
</reference>
<feature type="transmembrane region" description="Helical" evidence="7">
    <location>
        <begin position="20"/>
        <end position="37"/>
    </location>
</feature>
<accession>A0ABU9BJH1</accession>
<evidence type="ECO:0000256" key="3">
    <source>
        <dbReference type="ARBA" id="ARBA00022692"/>
    </source>
</evidence>
<keyword evidence="3 7" id="KW-0812">Transmembrane</keyword>
<comment type="subcellular location">
    <subcellularLocation>
        <location evidence="7">Cell membrane</location>
        <topology evidence="7">Multi-pass membrane protein</topology>
    </subcellularLocation>
    <subcellularLocation>
        <location evidence="1">Membrane</location>
        <topology evidence="1">Multi-pass membrane protein</topology>
    </subcellularLocation>
</comment>
<comment type="caution">
    <text evidence="7">Lacks conserved residue(s) required for the propagation of feature annotation.</text>
</comment>
<feature type="transmembrane region" description="Helical" evidence="7">
    <location>
        <begin position="85"/>
        <end position="103"/>
    </location>
</feature>
<evidence type="ECO:0000256" key="4">
    <source>
        <dbReference type="ARBA" id="ARBA00022989"/>
    </source>
</evidence>
<dbReference type="Pfam" id="PF01794">
    <property type="entry name" value="Ferric_reduct"/>
    <property type="match status" value="1"/>
</dbReference>
<organism evidence="9 10">
    <name type="scientific">Ideonella lacteola</name>
    <dbReference type="NCBI Taxonomy" id="2984193"/>
    <lineage>
        <taxon>Bacteria</taxon>
        <taxon>Pseudomonadati</taxon>
        <taxon>Pseudomonadota</taxon>
        <taxon>Betaproteobacteria</taxon>
        <taxon>Burkholderiales</taxon>
        <taxon>Sphaerotilaceae</taxon>
        <taxon>Ideonella</taxon>
    </lineage>
</organism>
<keyword evidence="7" id="KW-0285">Flavoprotein</keyword>
<evidence type="ECO:0000256" key="6">
    <source>
        <dbReference type="ARBA" id="ARBA00023136"/>
    </source>
</evidence>
<comment type="cofactor">
    <cofactor evidence="7">
        <name>FMN</name>
        <dbReference type="ChEBI" id="CHEBI:58210"/>
    </cofactor>
    <text evidence="7">Binds 1 FMN per subunit.</text>
</comment>